<feature type="transmembrane region" description="Helical" evidence="1">
    <location>
        <begin position="140"/>
        <end position="161"/>
    </location>
</feature>
<keyword evidence="1" id="KW-0812">Transmembrane</keyword>
<accession>A0A1I5XUU6</accession>
<dbReference type="EMBL" id="FOXW01000005">
    <property type="protein sequence ID" value="SFQ35688.1"/>
    <property type="molecule type" value="Genomic_DNA"/>
</dbReference>
<dbReference type="STRING" id="82801.SAMN04488506_1642"/>
<keyword evidence="3" id="KW-1185">Reference proteome</keyword>
<sequence length="244" mass="27767">MYIALTFFCALGFSLLHFFSKYMKFAGKIPRSKFLSLAAGVSVAYLFVHLLPELNKYQKVLSKELTNTVFGYIEHHIYLVAMTGLVLFYALEKKAKIVKNQTEPAQSLAEVSGVFWVHIGLFFVYNTIIGYLLLNQHFEQVSSLIFYFLALAVHFIANDWSLRRHHEEVYDQYGRLLLSFASLFGWLLALFVEIGEFGVSVLFAFVSGGMILNIMKEELPEEQKSSISSFVVGSIVFTVLLLLI</sequence>
<protein>
    <recommendedName>
        <fullName evidence="4">ZIP Zinc transporter</fullName>
    </recommendedName>
</protein>
<proteinExistence type="predicted"/>
<feature type="transmembrane region" description="Helical" evidence="1">
    <location>
        <begin position="227"/>
        <end position="243"/>
    </location>
</feature>
<keyword evidence="1" id="KW-0472">Membrane</keyword>
<feature type="transmembrane region" description="Helical" evidence="1">
    <location>
        <begin position="72"/>
        <end position="91"/>
    </location>
</feature>
<organism evidence="2 3">
    <name type="scientific">Desemzia incerta</name>
    <dbReference type="NCBI Taxonomy" id="82801"/>
    <lineage>
        <taxon>Bacteria</taxon>
        <taxon>Bacillati</taxon>
        <taxon>Bacillota</taxon>
        <taxon>Bacilli</taxon>
        <taxon>Lactobacillales</taxon>
        <taxon>Carnobacteriaceae</taxon>
        <taxon>Desemzia</taxon>
    </lineage>
</organism>
<evidence type="ECO:0000256" key="1">
    <source>
        <dbReference type="SAM" id="Phobius"/>
    </source>
</evidence>
<evidence type="ECO:0000313" key="2">
    <source>
        <dbReference type="EMBL" id="SFQ35688.1"/>
    </source>
</evidence>
<feature type="transmembrane region" description="Helical" evidence="1">
    <location>
        <begin position="5"/>
        <end position="22"/>
    </location>
</feature>
<dbReference type="AlphaFoldDB" id="A0A1I5XUU6"/>
<feature type="transmembrane region" description="Helical" evidence="1">
    <location>
        <begin position="34"/>
        <end position="52"/>
    </location>
</feature>
<gene>
    <name evidence="2" type="ORF">SAMN04488506_1642</name>
</gene>
<dbReference type="RefSeq" id="WP_092480666.1">
    <property type="nucleotide sequence ID" value="NZ_FOXW01000005.1"/>
</dbReference>
<name>A0A1I5XUU6_9LACT</name>
<evidence type="ECO:0000313" key="3">
    <source>
        <dbReference type="Proteomes" id="UP000199136"/>
    </source>
</evidence>
<dbReference type="Proteomes" id="UP000199136">
    <property type="component" value="Unassembled WGS sequence"/>
</dbReference>
<reference evidence="2 3" key="1">
    <citation type="submission" date="2016-10" db="EMBL/GenBank/DDBJ databases">
        <authorList>
            <person name="de Groot N.N."/>
        </authorList>
    </citation>
    <scope>NUCLEOTIDE SEQUENCE [LARGE SCALE GENOMIC DNA]</scope>
    <source>
        <strain evidence="2 3">DSM 20581</strain>
    </source>
</reference>
<keyword evidence="1" id="KW-1133">Transmembrane helix</keyword>
<dbReference type="OrthoDB" id="21325at2"/>
<evidence type="ECO:0008006" key="4">
    <source>
        <dbReference type="Google" id="ProtNLM"/>
    </source>
</evidence>
<feature type="transmembrane region" description="Helical" evidence="1">
    <location>
        <begin position="111"/>
        <end position="134"/>
    </location>
</feature>